<dbReference type="GeneID" id="106670126"/>
<dbReference type="InterPro" id="IPR026319">
    <property type="entry name" value="ZC2HC1A/B-like"/>
</dbReference>
<feature type="region of interest" description="Disordered" evidence="7">
    <location>
        <begin position="204"/>
        <end position="246"/>
    </location>
</feature>
<keyword evidence="10" id="KW-1185">Reference proteome</keyword>
<keyword evidence="4 6" id="KW-0863">Zinc-finger</keyword>
<dbReference type="PANTHER" id="PTHR13555:SF25">
    <property type="entry name" value="ZINC FINGER C2HC DOMAIN-CONTAINING PROTEIN 1A"/>
    <property type="match status" value="1"/>
</dbReference>
<dbReference type="PROSITE" id="PS52027">
    <property type="entry name" value="ZF_C2HC_C3H"/>
    <property type="match status" value="2"/>
</dbReference>
<reference evidence="9" key="1">
    <citation type="submission" date="2022-01" db="UniProtKB">
        <authorList>
            <consortium name="EnsemblMetazoa"/>
        </authorList>
    </citation>
    <scope>IDENTIFICATION</scope>
</reference>
<evidence type="ECO:0000256" key="6">
    <source>
        <dbReference type="PROSITE-ProRule" id="PRU01371"/>
    </source>
</evidence>
<feature type="domain" description="C2HC/C3H-type" evidence="8">
    <location>
        <begin position="142"/>
        <end position="171"/>
    </location>
</feature>
<feature type="domain" description="C2HC/C3H-type" evidence="8">
    <location>
        <begin position="43"/>
        <end position="72"/>
    </location>
</feature>
<dbReference type="GO" id="GO:0008270">
    <property type="term" value="F:zinc ion binding"/>
    <property type="evidence" value="ECO:0007669"/>
    <property type="project" value="UniProtKB-KW"/>
</dbReference>
<dbReference type="RefSeq" id="XP_014255675.1">
    <property type="nucleotide sequence ID" value="XM_014400189.2"/>
</dbReference>
<evidence type="ECO:0000313" key="9">
    <source>
        <dbReference type="EnsemblMetazoa" id="XP_014255675.1"/>
    </source>
</evidence>
<dbReference type="KEGG" id="clec:106670126"/>
<evidence type="ECO:0000256" key="1">
    <source>
        <dbReference type="ARBA" id="ARBA00010843"/>
    </source>
</evidence>
<evidence type="ECO:0000256" key="2">
    <source>
        <dbReference type="ARBA" id="ARBA00022723"/>
    </source>
</evidence>
<evidence type="ECO:0000256" key="3">
    <source>
        <dbReference type="ARBA" id="ARBA00022737"/>
    </source>
</evidence>
<keyword evidence="5" id="KW-0862">Zinc</keyword>
<name>A0A8I6S4L1_CIMLE</name>
<comment type="similarity">
    <text evidence="1">Belongs to the ZC2HC1 family.</text>
</comment>
<keyword evidence="2" id="KW-0479">Metal-binding</keyword>
<feature type="region of interest" description="Disordered" evidence="7">
    <location>
        <begin position="90"/>
        <end position="111"/>
    </location>
</feature>
<accession>A0A8I6S4L1</accession>
<protein>
    <recommendedName>
        <fullName evidence="8">C2HC/C3H-type domain-containing protein</fullName>
    </recommendedName>
</protein>
<evidence type="ECO:0000313" key="10">
    <source>
        <dbReference type="Proteomes" id="UP000494040"/>
    </source>
</evidence>
<dbReference type="AlphaFoldDB" id="A0A8I6S4L1"/>
<dbReference type="Gene3D" id="3.30.160.60">
    <property type="entry name" value="Classic Zinc Finger"/>
    <property type="match status" value="1"/>
</dbReference>
<keyword evidence="3" id="KW-0677">Repeat</keyword>
<dbReference type="InterPro" id="IPR049899">
    <property type="entry name" value="Znf_C2HC_C3H"/>
</dbReference>
<organism evidence="9 10">
    <name type="scientific">Cimex lectularius</name>
    <name type="common">Bed bug</name>
    <name type="synonym">Acanthia lectularia</name>
    <dbReference type="NCBI Taxonomy" id="79782"/>
    <lineage>
        <taxon>Eukaryota</taxon>
        <taxon>Metazoa</taxon>
        <taxon>Ecdysozoa</taxon>
        <taxon>Arthropoda</taxon>
        <taxon>Hexapoda</taxon>
        <taxon>Insecta</taxon>
        <taxon>Pterygota</taxon>
        <taxon>Neoptera</taxon>
        <taxon>Paraneoptera</taxon>
        <taxon>Hemiptera</taxon>
        <taxon>Heteroptera</taxon>
        <taxon>Panheteroptera</taxon>
        <taxon>Cimicomorpha</taxon>
        <taxon>Cimicidae</taxon>
        <taxon>Cimex</taxon>
    </lineage>
</organism>
<evidence type="ECO:0000256" key="7">
    <source>
        <dbReference type="SAM" id="MobiDB-lite"/>
    </source>
</evidence>
<evidence type="ECO:0000256" key="4">
    <source>
        <dbReference type="ARBA" id="ARBA00022771"/>
    </source>
</evidence>
<dbReference type="Pfam" id="PF13913">
    <property type="entry name" value="zf-C2HC_2"/>
    <property type="match status" value="2"/>
</dbReference>
<feature type="region of interest" description="Disordered" evidence="7">
    <location>
        <begin position="1109"/>
        <end position="1135"/>
    </location>
</feature>
<dbReference type="PANTHER" id="PTHR13555">
    <property type="entry name" value="C2H2 ZINC FINGER CGI-62-RELATED"/>
    <property type="match status" value="1"/>
</dbReference>
<feature type="compositionally biased region" description="Low complexity" evidence="7">
    <location>
        <begin position="236"/>
        <end position="246"/>
    </location>
</feature>
<proteinExistence type="inferred from homology"/>
<dbReference type="OrthoDB" id="10066537at2759"/>
<dbReference type="EnsemblMetazoa" id="XM_014400189.2">
    <property type="protein sequence ID" value="XP_014255675.1"/>
    <property type="gene ID" value="LOC106670126"/>
</dbReference>
<sequence length="1214" mass="137990">MVNYKKLKKLLIWSCKQNKKVGSQLPTATRMAELEEIEPVPSILLPCSSCTRTFRPEALAKHAKVCEKTLMKKRKKFDSAKQRLQGTDILNIPSTSKSGKKETPVKNVVQSKWKDRHADLARTLQAAARKKSDPTVHIKPSDHEQCPHCERYFGPKAYDRHTEWCKEQQIKIKNFSNVQNEARERLQVRTKYRAPLTSKVLTRDKYLPRSRDPSPMSVPKITDEAQKSKMASPLERSSSLRVSGRSRTVVVKNPVTSPRILNENKITHTSSIIDNRNESMSASLHEKTKPKMYPEATPKKKMLVPPRVTVPRNRRIIKGQSGFKLNDTQVNHEIEELYVSSCVIHEPAEKGPSDNNLRIQGMEYLKGSGYVSSDSNLSGSTQQSPTSRSYLDSFLGRKYKRKLQQFSNIETITANEIKDFVDKTIARIDEEASPKPNGVVGQESYTIISGLDIPLSEPSTCLLDEDDLEENKEIDECMAETIECNSEIDTKIETGNTTKTIISYTLPYWRDRILNFAAKQFMQFLRWKSKQKAISYTDESCSNMQEENKDTNFQCTETRIEKGDSLHEPSTSGSSSAVSPNEYIFRAMGSTFCDPEFKIIDSVTDDSYLTSSSSSSCSCDSCRRNQSYMVKINKITEVKDAFTNMDLFDTYIEAQNNAESAILENAKNENLDTNPDLETRQEQQQFNGECTETSICGSNATVNHDNTNSEQSELCCNKCLHYVAANIVEEVVATAQMYSLTEKNVDFFNEHSDCLNECGSENLEEQEDTILKTIKCDTSSNMDKSTKSELISNFDLLSTKSDCNTNKSENTVQEILPDSKTLQKERSNISEPDDIFDFWDALFVNNNDSAPPSSLSQDSVNEYLESQERFNFAEDIMATKLSEFLSQEPESPSGQHSLSFMDELNWMCRPECKGKLSKTLDAKLVQTDLTSFNDIFFQNLKKGELRKCTQDNVNNVNKNNLVTWTELAKKAVTNHCSSPSSESTQSLDRDSLEFDNCYFIGDNAKTKEKVENNKNKNFIRKVINHNDNNNIENKSLMPIDSLEFESFAEDAYTSSDWDCSSSNWHEERDNFTVHRKKVKYYETIEYKQDMDDYKTVKTSIYELPPLKTVPKLNSSKDSHKQSTPQYPPNLESSNWPHHHRVLEKNRMKRKSGCLSTIKLPPLKKPSSSSCLTRAAGEGDSLKTEGSRFCHECGSRYPVPMAKFCCNCGIRRIAL</sequence>
<dbReference type="Proteomes" id="UP000494040">
    <property type="component" value="Unassembled WGS sequence"/>
</dbReference>
<evidence type="ECO:0000256" key="5">
    <source>
        <dbReference type="ARBA" id="ARBA00022833"/>
    </source>
</evidence>
<evidence type="ECO:0000259" key="8">
    <source>
        <dbReference type="PROSITE" id="PS52027"/>
    </source>
</evidence>